<comment type="caution">
    <text evidence="1">The sequence shown here is derived from an EMBL/GenBank/DDBJ whole genome shotgun (WGS) entry which is preliminary data.</text>
</comment>
<organism evidence="1 2">
    <name type="scientific">Pseudidiomarina maritima</name>
    <dbReference type="NCBI Taxonomy" id="519453"/>
    <lineage>
        <taxon>Bacteria</taxon>
        <taxon>Pseudomonadati</taxon>
        <taxon>Pseudomonadota</taxon>
        <taxon>Gammaproteobacteria</taxon>
        <taxon>Alteromonadales</taxon>
        <taxon>Idiomarinaceae</taxon>
        <taxon>Pseudidiomarina</taxon>
    </lineage>
</organism>
<dbReference type="EMBL" id="QGTT01000015">
    <property type="protein sequence ID" value="PWW10383.1"/>
    <property type="molecule type" value="Genomic_DNA"/>
</dbReference>
<dbReference type="RefSeq" id="WP_110076548.1">
    <property type="nucleotide sequence ID" value="NZ_QGTT01000015.1"/>
</dbReference>
<proteinExistence type="predicted"/>
<accession>A0A317Q487</accession>
<sequence length="105" mass="11595">MAKAMYLYDDFIQGELFHDEHLGASRAHTGQVGEATSPARNGSNALWVEGEAYNVSEVADELGLEVSSLSGLLLAAENSQRLDKCLNRLDGYFCADPYQYFWTPS</sequence>
<keyword evidence="2" id="KW-1185">Reference proteome</keyword>
<gene>
    <name evidence="1" type="ORF">DET45_11561</name>
</gene>
<dbReference type="OrthoDB" id="9763290at2"/>
<dbReference type="AlphaFoldDB" id="A0A317Q487"/>
<name>A0A317Q487_9GAMM</name>
<reference evidence="1 2" key="1">
    <citation type="submission" date="2018-05" db="EMBL/GenBank/DDBJ databases">
        <title>Freshwater and sediment microbial communities from various areas in North America, analyzing microbe dynamics in response to fracking.</title>
        <authorList>
            <person name="Lamendella R."/>
        </authorList>
    </citation>
    <scope>NUCLEOTIDE SEQUENCE [LARGE SCALE GENOMIC DNA]</scope>
    <source>
        <strain evidence="1 2">125B1</strain>
    </source>
</reference>
<evidence type="ECO:0000313" key="1">
    <source>
        <dbReference type="EMBL" id="PWW10383.1"/>
    </source>
</evidence>
<protein>
    <submittedName>
        <fullName evidence="1">Uncharacterized protein</fullName>
    </submittedName>
</protein>
<evidence type="ECO:0000313" key="2">
    <source>
        <dbReference type="Proteomes" id="UP000246964"/>
    </source>
</evidence>
<dbReference type="Proteomes" id="UP000246964">
    <property type="component" value="Unassembled WGS sequence"/>
</dbReference>